<name>A0A9Q8T4N0_9PEZI</name>
<dbReference type="Proteomes" id="UP000830671">
    <property type="component" value="Chromosome 8"/>
</dbReference>
<feature type="transmembrane region" description="Helical" evidence="6">
    <location>
        <begin position="474"/>
        <end position="494"/>
    </location>
</feature>
<dbReference type="InterPro" id="IPR059112">
    <property type="entry name" value="CysZ/EI24"/>
</dbReference>
<feature type="region of interest" description="Disordered" evidence="5">
    <location>
        <begin position="279"/>
        <end position="303"/>
    </location>
</feature>
<reference evidence="7" key="1">
    <citation type="journal article" date="2021" name="Mol. Plant Microbe Interact.">
        <title>Complete Genome Sequence of the Plant-Pathogenic Fungus Colletotrichum lupini.</title>
        <authorList>
            <person name="Baroncelli R."/>
            <person name="Pensec F."/>
            <person name="Da Lio D."/>
            <person name="Boufleur T."/>
            <person name="Vicente I."/>
            <person name="Sarrocco S."/>
            <person name="Picot A."/>
            <person name="Baraldi E."/>
            <person name="Sukno S."/>
            <person name="Thon M."/>
            <person name="Le Floch G."/>
        </authorList>
    </citation>
    <scope>NUCLEOTIDE SEQUENCE</scope>
    <source>
        <strain evidence="7">IMI 504893</strain>
    </source>
</reference>
<keyword evidence="8" id="KW-1185">Reference proteome</keyword>
<keyword evidence="2 6" id="KW-0812">Transmembrane</keyword>
<dbReference type="KEGG" id="clup:CLUP02_14656"/>
<evidence type="ECO:0000256" key="1">
    <source>
        <dbReference type="ARBA" id="ARBA00004141"/>
    </source>
</evidence>
<dbReference type="AlphaFoldDB" id="A0A9Q8T4N0"/>
<feature type="compositionally biased region" description="Low complexity" evidence="5">
    <location>
        <begin position="290"/>
        <end position="301"/>
    </location>
</feature>
<sequence length="587" mass="65737">MVPRSEASANSLKEDNRWCLRCLGFYTGVYPRKQKPVANYYFMKCARCAEDKDKRCLMIQKEQWPQTLEIIEKTRQIILAEQVDGESEKFAGDRKAIKDLYRHVERVTRAYHNTQLQDDHQSAASDEDTPMAYNTASDDEVMGEIRCAPSFAGPSRSGRSSNTAGLRVSKVLVDIKRIDEEKAEASRRLGREVWIAARDPQAIGPSDQFLRLVVDELHRDARQGDARHGISDAFKAVDNAHDAREDAFRRLGDLALAIMPASSTLEGRESFERRHPDENYPIMSDERTVSQGQASSSGGRSRMVDSVQTKAQEVLQEDYDKARGLVADAAKSKAYLYPIKGIIYFATHRTLWKPLLSRIGSYLLLSAGVVTGMFVFTYVPQLALLVFVNGPLAVFTTVLLILNESSAIINFLSRSFLLQDAILDTFDGTLLLRDEDGIVREGRQLRPGSDPMQKLGKVLKSPFEKYSPKALIRYLIYLPLNFIPVVGTVIFISLQARSRGQAVHGRYFQLKNWSSSRRADWLKRHAGPYTAFGLVATALEMIPFASVLFTFTNAVGAALWAADIEAKDTSMTDSTAPTLRETAQKAE</sequence>
<keyword evidence="4 6" id="KW-0472">Membrane</keyword>
<evidence type="ECO:0000256" key="3">
    <source>
        <dbReference type="ARBA" id="ARBA00022989"/>
    </source>
</evidence>
<evidence type="ECO:0000313" key="8">
    <source>
        <dbReference type="Proteomes" id="UP000830671"/>
    </source>
</evidence>
<keyword evidence="3 6" id="KW-1133">Transmembrane helix</keyword>
<accession>A0A9Q8T4N0</accession>
<protein>
    <submittedName>
        <fullName evidence="7">Uncharacterized protein</fullName>
    </submittedName>
</protein>
<feature type="compositionally biased region" description="Basic and acidic residues" evidence="5">
    <location>
        <begin position="279"/>
        <end position="288"/>
    </location>
</feature>
<dbReference type="GeneID" id="73348593"/>
<dbReference type="PANTHER" id="PTHR34292:SF2">
    <property type="entry name" value="OUTER SPORE WALL PROTEIN LDS1"/>
    <property type="match status" value="1"/>
</dbReference>
<gene>
    <name evidence="7" type="ORF">CLUP02_14656</name>
</gene>
<organism evidence="7 8">
    <name type="scientific">Colletotrichum lupini</name>
    <dbReference type="NCBI Taxonomy" id="145971"/>
    <lineage>
        <taxon>Eukaryota</taxon>
        <taxon>Fungi</taxon>
        <taxon>Dikarya</taxon>
        <taxon>Ascomycota</taxon>
        <taxon>Pezizomycotina</taxon>
        <taxon>Sordariomycetes</taxon>
        <taxon>Hypocreomycetidae</taxon>
        <taxon>Glomerellales</taxon>
        <taxon>Glomerellaceae</taxon>
        <taxon>Colletotrichum</taxon>
        <taxon>Colletotrichum acutatum species complex</taxon>
    </lineage>
</organism>
<evidence type="ECO:0000256" key="5">
    <source>
        <dbReference type="SAM" id="MobiDB-lite"/>
    </source>
</evidence>
<feature type="transmembrane region" description="Helical" evidence="6">
    <location>
        <begin position="382"/>
        <end position="402"/>
    </location>
</feature>
<dbReference type="Pfam" id="PF07264">
    <property type="entry name" value="EI24"/>
    <property type="match status" value="1"/>
</dbReference>
<evidence type="ECO:0000256" key="6">
    <source>
        <dbReference type="SAM" id="Phobius"/>
    </source>
</evidence>
<dbReference type="GO" id="GO:0005619">
    <property type="term" value="C:ascospore wall"/>
    <property type="evidence" value="ECO:0007669"/>
    <property type="project" value="TreeGrafter"/>
</dbReference>
<evidence type="ECO:0000256" key="2">
    <source>
        <dbReference type="ARBA" id="ARBA00022692"/>
    </source>
</evidence>
<dbReference type="RefSeq" id="XP_049150729.1">
    <property type="nucleotide sequence ID" value="XM_049293583.1"/>
</dbReference>
<dbReference type="GO" id="GO:0005628">
    <property type="term" value="C:prospore membrane"/>
    <property type="evidence" value="ECO:0007669"/>
    <property type="project" value="TreeGrafter"/>
</dbReference>
<evidence type="ECO:0000256" key="4">
    <source>
        <dbReference type="ARBA" id="ARBA00023136"/>
    </source>
</evidence>
<dbReference type="PANTHER" id="PTHR34292">
    <property type="entry name" value="OUTER SPORE WALL PROTEIN LDS1"/>
    <property type="match status" value="1"/>
</dbReference>
<comment type="subcellular location">
    <subcellularLocation>
        <location evidence="1">Membrane</location>
        <topology evidence="1">Multi-pass membrane protein</topology>
    </subcellularLocation>
</comment>
<dbReference type="EMBL" id="CP019480">
    <property type="protein sequence ID" value="UQC89128.1"/>
    <property type="molecule type" value="Genomic_DNA"/>
</dbReference>
<dbReference type="GO" id="GO:0005811">
    <property type="term" value="C:lipid droplet"/>
    <property type="evidence" value="ECO:0007669"/>
    <property type="project" value="TreeGrafter"/>
</dbReference>
<evidence type="ECO:0000313" key="7">
    <source>
        <dbReference type="EMBL" id="UQC89128.1"/>
    </source>
</evidence>
<feature type="transmembrane region" description="Helical" evidence="6">
    <location>
        <begin position="359"/>
        <end position="376"/>
    </location>
</feature>
<proteinExistence type="predicted"/>
<dbReference type="InterPro" id="IPR052786">
    <property type="entry name" value="Spore_wall_assembly"/>
</dbReference>